<comment type="function">
    <text evidence="2 10">Reversible hydration of carbon dioxide.</text>
</comment>
<dbReference type="PROSITE" id="PS51144">
    <property type="entry name" value="ALPHA_CA_2"/>
    <property type="match status" value="1"/>
</dbReference>
<dbReference type="InterPro" id="IPR036398">
    <property type="entry name" value="CA_dom_sf"/>
</dbReference>
<evidence type="ECO:0000256" key="5">
    <source>
        <dbReference type="ARBA" id="ARBA00014628"/>
    </source>
</evidence>
<keyword evidence="8 10" id="KW-0456">Lyase</keyword>
<dbReference type="PROSITE" id="PS00162">
    <property type="entry name" value="ALPHA_CA_1"/>
    <property type="match status" value="1"/>
</dbReference>
<evidence type="ECO:0000313" key="12">
    <source>
        <dbReference type="EMBL" id="QBO35177.1"/>
    </source>
</evidence>
<accession>A0A4P6YRB8</accession>
<evidence type="ECO:0000256" key="7">
    <source>
        <dbReference type="ARBA" id="ARBA00022833"/>
    </source>
</evidence>
<dbReference type="OrthoDB" id="5327615at2"/>
<proteinExistence type="inferred from homology"/>
<name>A0A4P6YRB8_9LACO</name>
<dbReference type="PANTHER" id="PTHR18952:SF265">
    <property type="entry name" value="CARBONIC ANHYDRASE"/>
    <property type="match status" value="1"/>
</dbReference>
<keyword evidence="6 10" id="KW-0479">Metal-binding</keyword>
<organism evidence="12 13">
    <name type="scientific">Periweissella cryptocerci</name>
    <dbReference type="NCBI Taxonomy" id="2506420"/>
    <lineage>
        <taxon>Bacteria</taxon>
        <taxon>Bacillati</taxon>
        <taxon>Bacillota</taxon>
        <taxon>Bacilli</taxon>
        <taxon>Lactobacillales</taxon>
        <taxon>Lactobacillaceae</taxon>
        <taxon>Periweissella</taxon>
    </lineage>
</organism>
<comment type="similarity">
    <text evidence="3 10">Belongs to the alpha-carbonic anhydrase family.</text>
</comment>
<feature type="domain" description="Alpha-carbonic anhydrase" evidence="11">
    <location>
        <begin position="9"/>
        <end position="230"/>
    </location>
</feature>
<dbReference type="EMBL" id="CP037940">
    <property type="protein sequence ID" value="QBO35177.1"/>
    <property type="molecule type" value="Genomic_DNA"/>
</dbReference>
<reference evidence="13" key="1">
    <citation type="submission" date="2019-03" db="EMBL/GenBank/DDBJ databases">
        <title>Weissella sp. 26KH-42 Genome sequencing.</title>
        <authorList>
            <person name="Heo J."/>
            <person name="Kim S.-J."/>
            <person name="Kim J.-S."/>
            <person name="Hong S.-B."/>
            <person name="Kwon S.-W."/>
        </authorList>
    </citation>
    <scope>NUCLEOTIDE SEQUENCE [LARGE SCALE GENOMIC DNA]</scope>
    <source>
        <strain evidence="13">26KH-42</strain>
    </source>
</reference>
<dbReference type="GO" id="GO:0008270">
    <property type="term" value="F:zinc ion binding"/>
    <property type="evidence" value="ECO:0007669"/>
    <property type="project" value="UniProtKB-UniRule"/>
</dbReference>
<dbReference type="CDD" id="cd03124">
    <property type="entry name" value="alpha_CA_prokaryotic_like"/>
    <property type="match status" value="1"/>
</dbReference>
<evidence type="ECO:0000256" key="3">
    <source>
        <dbReference type="ARBA" id="ARBA00010718"/>
    </source>
</evidence>
<evidence type="ECO:0000256" key="6">
    <source>
        <dbReference type="ARBA" id="ARBA00022723"/>
    </source>
</evidence>
<evidence type="ECO:0000256" key="1">
    <source>
        <dbReference type="ARBA" id="ARBA00001947"/>
    </source>
</evidence>
<keyword evidence="7 10" id="KW-0862">Zinc</keyword>
<dbReference type="InterPro" id="IPR018338">
    <property type="entry name" value="Carbonic_anhydrase_a-class_CS"/>
</dbReference>
<dbReference type="Gene3D" id="3.10.200.10">
    <property type="entry name" value="Alpha carbonic anhydrase"/>
    <property type="match status" value="1"/>
</dbReference>
<keyword evidence="13" id="KW-1185">Reference proteome</keyword>
<gene>
    <name evidence="12" type="ORF">EQG49_01255</name>
</gene>
<evidence type="ECO:0000256" key="9">
    <source>
        <dbReference type="ARBA" id="ARBA00048348"/>
    </source>
</evidence>
<dbReference type="Proteomes" id="UP000292886">
    <property type="component" value="Chromosome"/>
</dbReference>
<dbReference type="PANTHER" id="PTHR18952">
    <property type="entry name" value="CARBONIC ANHYDRASE"/>
    <property type="match status" value="1"/>
</dbReference>
<evidence type="ECO:0000256" key="2">
    <source>
        <dbReference type="ARBA" id="ARBA00002904"/>
    </source>
</evidence>
<dbReference type="SUPFAM" id="SSF51069">
    <property type="entry name" value="Carbonic anhydrase"/>
    <property type="match status" value="1"/>
</dbReference>
<dbReference type="InterPro" id="IPR041891">
    <property type="entry name" value="Alpha_CA_prokaryot-like"/>
</dbReference>
<comment type="cofactor">
    <cofactor evidence="1 10">
        <name>Zn(2+)</name>
        <dbReference type="ChEBI" id="CHEBI:29105"/>
    </cofactor>
</comment>
<dbReference type="AlphaFoldDB" id="A0A4P6YRB8"/>
<dbReference type="EC" id="4.2.1.1" evidence="4 10"/>
<evidence type="ECO:0000313" key="13">
    <source>
        <dbReference type="Proteomes" id="UP000292886"/>
    </source>
</evidence>
<dbReference type="GO" id="GO:0004089">
    <property type="term" value="F:carbonate dehydratase activity"/>
    <property type="evidence" value="ECO:0007669"/>
    <property type="project" value="UniProtKB-UniRule"/>
</dbReference>
<comment type="catalytic activity">
    <reaction evidence="9 10">
        <text>hydrogencarbonate + H(+) = CO2 + H2O</text>
        <dbReference type="Rhea" id="RHEA:10748"/>
        <dbReference type="ChEBI" id="CHEBI:15377"/>
        <dbReference type="ChEBI" id="CHEBI:15378"/>
        <dbReference type="ChEBI" id="CHEBI:16526"/>
        <dbReference type="ChEBI" id="CHEBI:17544"/>
        <dbReference type="EC" id="4.2.1.1"/>
    </reaction>
</comment>
<dbReference type="InterPro" id="IPR001148">
    <property type="entry name" value="CA_dom"/>
</dbReference>
<dbReference type="SMART" id="SM01057">
    <property type="entry name" value="Carb_anhydrase"/>
    <property type="match status" value="1"/>
</dbReference>
<protein>
    <recommendedName>
        <fullName evidence="5 10">Carbonic anhydrase</fullName>
        <ecNumber evidence="4 10">4.2.1.1</ecNumber>
    </recommendedName>
</protein>
<dbReference type="Pfam" id="PF00194">
    <property type="entry name" value="Carb_anhydrase"/>
    <property type="match status" value="1"/>
</dbReference>
<evidence type="ECO:0000259" key="11">
    <source>
        <dbReference type="PROSITE" id="PS51144"/>
    </source>
</evidence>
<sequence length="230" mass="26407">MLKFQQPFPAWDYTTAKGPTNWAHLCDTFTRAAQYAYQSPIALTTVQATVTKQSSQLAMYYQAQDYQIVRFTQSVHLVPNAAISWIELNGQTYNLTDIHFHLPSEHILDGRTYPLEVHLVHRNAQRQGVVIAVFITLTADELTVPMGNDWQFGDFIKFNVGIFLPQIRQAIQYTGTLTTPPTRGPVTWLVMTNTLELPQTWFQYLKQQAPLKNNARPVQPQRGRPIYLRD</sequence>
<evidence type="ECO:0000256" key="10">
    <source>
        <dbReference type="RuleBase" id="RU367011"/>
    </source>
</evidence>
<dbReference type="RefSeq" id="WP_133362257.1">
    <property type="nucleotide sequence ID" value="NZ_CP037940.1"/>
</dbReference>
<evidence type="ECO:0000256" key="4">
    <source>
        <dbReference type="ARBA" id="ARBA00012925"/>
    </source>
</evidence>
<evidence type="ECO:0000256" key="8">
    <source>
        <dbReference type="ARBA" id="ARBA00023239"/>
    </source>
</evidence>
<dbReference type="KEGG" id="wei:EQG49_01255"/>
<dbReference type="InterPro" id="IPR023561">
    <property type="entry name" value="Carbonic_anhydrase_a-class"/>
</dbReference>